<proteinExistence type="predicted"/>
<dbReference type="AlphaFoldDB" id="A0A834B8M1"/>
<comment type="caution">
    <text evidence="1">The sequence shown here is derived from an EMBL/GenBank/DDBJ whole genome shotgun (WGS) entry which is preliminary data.</text>
</comment>
<organism evidence="1 2">
    <name type="scientific">Phyllostomus discolor</name>
    <name type="common">pale spear-nosed bat</name>
    <dbReference type="NCBI Taxonomy" id="89673"/>
    <lineage>
        <taxon>Eukaryota</taxon>
        <taxon>Metazoa</taxon>
        <taxon>Chordata</taxon>
        <taxon>Craniata</taxon>
        <taxon>Vertebrata</taxon>
        <taxon>Euteleostomi</taxon>
        <taxon>Mammalia</taxon>
        <taxon>Eutheria</taxon>
        <taxon>Laurasiatheria</taxon>
        <taxon>Chiroptera</taxon>
        <taxon>Yangochiroptera</taxon>
        <taxon>Phyllostomidae</taxon>
        <taxon>Phyllostominae</taxon>
        <taxon>Phyllostomus</taxon>
    </lineage>
</organism>
<evidence type="ECO:0000313" key="2">
    <source>
        <dbReference type="Proteomes" id="UP000664940"/>
    </source>
</evidence>
<protein>
    <submittedName>
        <fullName evidence="1">Uncharacterized protein</fullName>
    </submittedName>
</protein>
<dbReference type="EMBL" id="JABVXQ010000002">
    <property type="protein sequence ID" value="KAF6125318.1"/>
    <property type="molecule type" value="Genomic_DNA"/>
</dbReference>
<name>A0A834B8M1_9CHIR</name>
<sequence>MRAPRACHTGQSGGLSRMMASVFSNSCPREPGCMLSCQFLGWQGWGWGGIQGRLVVGLGPLGSDPHPHGQQAKASGPQVFGRLKSLLPILGVLGVSDENGEPRMQLRATWGLLILEFWTPGQELLGKGYSQKLPLPPTSPP</sequence>
<dbReference type="Proteomes" id="UP000664940">
    <property type="component" value="Unassembled WGS sequence"/>
</dbReference>
<gene>
    <name evidence="1" type="ORF">HJG60_009826</name>
</gene>
<evidence type="ECO:0000313" key="1">
    <source>
        <dbReference type="EMBL" id="KAF6125318.1"/>
    </source>
</evidence>
<accession>A0A834B8M1</accession>
<reference evidence="1 2" key="1">
    <citation type="journal article" date="2020" name="Nature">
        <title>Six reference-quality genomes reveal evolution of bat adaptations.</title>
        <authorList>
            <person name="Jebb D."/>
            <person name="Huang Z."/>
            <person name="Pippel M."/>
            <person name="Hughes G.M."/>
            <person name="Lavrichenko K."/>
            <person name="Devanna P."/>
            <person name="Winkler S."/>
            <person name="Jermiin L.S."/>
            <person name="Skirmuntt E.C."/>
            <person name="Katzourakis A."/>
            <person name="Burkitt-Gray L."/>
            <person name="Ray D.A."/>
            <person name="Sullivan K.A.M."/>
            <person name="Roscito J.G."/>
            <person name="Kirilenko B.M."/>
            <person name="Davalos L.M."/>
            <person name="Corthals A.P."/>
            <person name="Power M.L."/>
            <person name="Jones G."/>
            <person name="Ransome R.D."/>
            <person name="Dechmann D.K.N."/>
            <person name="Locatelli A.G."/>
            <person name="Puechmaille S.J."/>
            <person name="Fedrigo O."/>
            <person name="Jarvis E.D."/>
            <person name="Hiller M."/>
            <person name="Vernes S.C."/>
            <person name="Myers E.W."/>
            <person name="Teeling E.C."/>
        </authorList>
    </citation>
    <scope>NUCLEOTIDE SEQUENCE [LARGE SCALE GENOMIC DNA]</scope>
    <source>
        <strain evidence="1">Bat1K_MPI-CBG_1</strain>
    </source>
</reference>